<evidence type="ECO:0000256" key="2">
    <source>
        <dbReference type="SAM" id="SignalP"/>
    </source>
</evidence>
<name>N6TW88_DENPD</name>
<keyword evidence="5" id="KW-1185">Reference proteome</keyword>
<organism evidence="3">
    <name type="scientific">Dendroctonus ponderosae</name>
    <name type="common">Mountain pine beetle</name>
    <dbReference type="NCBI Taxonomy" id="77166"/>
    <lineage>
        <taxon>Eukaryota</taxon>
        <taxon>Metazoa</taxon>
        <taxon>Ecdysozoa</taxon>
        <taxon>Arthropoda</taxon>
        <taxon>Hexapoda</taxon>
        <taxon>Insecta</taxon>
        <taxon>Pterygota</taxon>
        <taxon>Neoptera</taxon>
        <taxon>Endopterygota</taxon>
        <taxon>Coleoptera</taxon>
        <taxon>Polyphaga</taxon>
        <taxon>Cucujiformia</taxon>
        <taxon>Curculionidae</taxon>
        <taxon>Scolytinae</taxon>
        <taxon>Dendroctonus</taxon>
    </lineage>
</organism>
<feature type="signal peptide" evidence="2">
    <location>
        <begin position="1"/>
        <end position="16"/>
    </location>
</feature>
<protein>
    <submittedName>
        <fullName evidence="3 4">Uncharacterized protein</fullName>
    </submittedName>
</protein>
<accession>N6TW88</accession>
<feature type="region of interest" description="Disordered" evidence="1">
    <location>
        <begin position="71"/>
        <end position="97"/>
    </location>
</feature>
<feature type="chain" id="PRO_5010971893" evidence="2">
    <location>
        <begin position="17"/>
        <end position="180"/>
    </location>
</feature>
<reference evidence="3 5" key="1">
    <citation type="journal article" date="2013" name="Genome Biol.">
        <title>Draft genome of the mountain pine beetle, Dendroctonus ponderosae Hopkins, a major forest pest.</title>
        <authorList>
            <person name="Keeling C.I."/>
            <person name="Yuen M.M."/>
            <person name="Liao N.Y."/>
            <person name="Docking T.R."/>
            <person name="Chan S.K."/>
            <person name="Taylor G.A."/>
            <person name="Palmquist D.L."/>
            <person name="Jackman S.D."/>
            <person name="Nguyen A."/>
            <person name="Li M."/>
            <person name="Henderson H."/>
            <person name="Janes J.K."/>
            <person name="Zhao Y."/>
            <person name="Pandoh P."/>
            <person name="Moore R."/>
            <person name="Sperling F.A."/>
            <person name="Huber D.P."/>
            <person name="Birol I."/>
            <person name="Jones S.J."/>
            <person name="Bohlmann J."/>
        </authorList>
    </citation>
    <scope>NUCLEOTIDE SEQUENCE</scope>
</reference>
<keyword evidence="2" id="KW-0732">Signal</keyword>
<dbReference type="AlphaFoldDB" id="N6TW88"/>
<gene>
    <name evidence="4" type="primary">109545234</name>
    <name evidence="3" type="ORF">YQE_01287</name>
</gene>
<dbReference type="KEGG" id="dpa:109545234"/>
<dbReference type="Proteomes" id="UP000019118">
    <property type="component" value="Unassembled WGS sequence"/>
</dbReference>
<dbReference type="EnsemblMetazoa" id="XM_019915790.1">
    <property type="protein sequence ID" value="XP_019771349.1"/>
    <property type="gene ID" value="LOC109545234"/>
</dbReference>
<reference evidence="4" key="2">
    <citation type="submission" date="2024-08" db="UniProtKB">
        <authorList>
            <consortium name="EnsemblMetazoa"/>
        </authorList>
    </citation>
    <scope>IDENTIFICATION</scope>
</reference>
<evidence type="ECO:0000313" key="3">
    <source>
        <dbReference type="EMBL" id="ENN82338.1"/>
    </source>
</evidence>
<evidence type="ECO:0000256" key="1">
    <source>
        <dbReference type="SAM" id="MobiDB-lite"/>
    </source>
</evidence>
<dbReference type="OrthoDB" id="6781774at2759"/>
<dbReference type="EMBL" id="KB739194">
    <property type="protein sequence ID" value="ENN82338.1"/>
    <property type="molecule type" value="Genomic_DNA"/>
</dbReference>
<proteinExistence type="predicted"/>
<sequence>MHRLLSFLMLLAPIVALPADRWPNLGPSRHEIVITPASDHIPTEYPHNSAKKEPIYHSTYAAFNQIYPSEEERPSKLYPPPEVHSGYGHHTEERKHHIDEKLLRKHYEDYLDKQAKFKKNLLEKALFKTVDVTAKIAKSTVDFVTKIAIETAAKLAKNGAKHVIHKKDEKLHNPANHHYY</sequence>
<evidence type="ECO:0000313" key="4">
    <source>
        <dbReference type="EnsemblMetazoa" id="XP_019771349.1"/>
    </source>
</evidence>
<feature type="non-terminal residue" evidence="3">
    <location>
        <position position="1"/>
    </location>
</feature>
<dbReference type="HOGENOM" id="CLU_1497764_0_0_1"/>
<evidence type="ECO:0000313" key="5">
    <source>
        <dbReference type="Proteomes" id="UP000019118"/>
    </source>
</evidence>